<evidence type="ECO:0000313" key="1">
    <source>
        <dbReference type="EMBL" id="OZI55561.1"/>
    </source>
</evidence>
<gene>
    <name evidence="1" type="ORF">CAL25_03985</name>
</gene>
<keyword evidence="2" id="KW-1185">Reference proteome</keyword>
<accession>A0A261U1Y6</accession>
<organism evidence="1 2">
    <name type="scientific">Bordetella genomosp. 5</name>
    <dbReference type="NCBI Taxonomy" id="1395608"/>
    <lineage>
        <taxon>Bacteria</taxon>
        <taxon>Pseudomonadati</taxon>
        <taxon>Pseudomonadota</taxon>
        <taxon>Betaproteobacteria</taxon>
        <taxon>Burkholderiales</taxon>
        <taxon>Alcaligenaceae</taxon>
        <taxon>Bordetella</taxon>
    </lineage>
</organism>
<name>A0A261U1Y6_9BORD</name>
<evidence type="ECO:0000313" key="2">
    <source>
        <dbReference type="Proteomes" id="UP000216913"/>
    </source>
</evidence>
<proteinExistence type="predicted"/>
<dbReference type="AlphaFoldDB" id="A0A261U1Y6"/>
<dbReference type="Proteomes" id="UP000216913">
    <property type="component" value="Unassembled WGS sequence"/>
</dbReference>
<comment type="caution">
    <text evidence="1">The sequence shown here is derived from an EMBL/GenBank/DDBJ whole genome shotgun (WGS) entry which is preliminary data.</text>
</comment>
<reference evidence="1 2" key="1">
    <citation type="submission" date="2017-05" db="EMBL/GenBank/DDBJ databases">
        <title>Complete and WGS of Bordetella genogroups.</title>
        <authorList>
            <person name="Spilker T."/>
            <person name="LiPuma J."/>
        </authorList>
    </citation>
    <scope>NUCLEOTIDE SEQUENCE [LARGE SCALE GENOMIC DNA]</scope>
    <source>
        <strain evidence="1 2">AU10456</strain>
    </source>
</reference>
<protein>
    <submittedName>
        <fullName evidence="1">Uncharacterized protein</fullName>
    </submittedName>
</protein>
<dbReference type="EMBL" id="NEVP01000001">
    <property type="protein sequence ID" value="OZI55561.1"/>
    <property type="molecule type" value="Genomic_DNA"/>
</dbReference>
<sequence length="121" mass="13943">MSEGILINLYDIERAARRVLHDGARQRARLAGRLVYKAVHRERRMLVEKQRERRSCFMYPQHRLRAYTVLRKEARASEGLMNKGYVLMAVSTRGVALPTPLFRGSAGKFAAARNLWRMNGA</sequence>